<evidence type="ECO:0000313" key="2">
    <source>
        <dbReference type="EMBL" id="GAE28244.1"/>
    </source>
</evidence>
<dbReference type="OrthoDB" id="1954382at2"/>
<dbReference type="AlphaFoldDB" id="W4QA23"/>
<sequence length="222" mass="26065">MLNNKKLKANIILLLSAYIPLYLTIIVQNSFSLWDKLNLKYKIAFLDFLDSKKIKNNLDEVFSYPEAWITTFFITFILFLFGLIYFMLRNTYSTSSSLSYEVKVVDVEDKNHEYLTSYIAVYILPFITLNLTTYSGLAQFIILFLFIGYIYLKYEMIYINPILNIFFRLNAYDVHYEIEENDKTYNTVLLSKKDKDVLTKGKIKVKGSNGILIDLTKNSKIK</sequence>
<keyword evidence="3" id="KW-1185">Reference proteome</keyword>
<feature type="transmembrane region" description="Helical" evidence="1">
    <location>
        <begin position="12"/>
        <end position="31"/>
    </location>
</feature>
<organism evidence="2 3">
    <name type="scientific">Halalkalibacter wakoensis JCM 9140</name>
    <dbReference type="NCBI Taxonomy" id="1236970"/>
    <lineage>
        <taxon>Bacteria</taxon>
        <taxon>Bacillati</taxon>
        <taxon>Bacillota</taxon>
        <taxon>Bacilli</taxon>
        <taxon>Bacillales</taxon>
        <taxon>Bacillaceae</taxon>
        <taxon>Halalkalibacter</taxon>
    </lineage>
</organism>
<name>W4QA23_9BACI</name>
<dbReference type="RefSeq" id="WP_034750688.1">
    <property type="nucleotide sequence ID" value="NZ_BAUT01000091.1"/>
</dbReference>
<feature type="transmembrane region" description="Helical" evidence="1">
    <location>
        <begin position="114"/>
        <end position="131"/>
    </location>
</feature>
<keyword evidence="1" id="KW-0472">Membrane</keyword>
<dbReference type="EMBL" id="BAUT01000091">
    <property type="protein sequence ID" value="GAE28244.1"/>
    <property type="molecule type" value="Genomic_DNA"/>
</dbReference>
<evidence type="ECO:0000256" key="1">
    <source>
        <dbReference type="SAM" id="Phobius"/>
    </source>
</evidence>
<keyword evidence="1" id="KW-1133">Transmembrane helix</keyword>
<reference evidence="2" key="1">
    <citation type="journal article" date="2014" name="Genome Announc.">
        <title>Draft Genome Sequences of Three Alkaliphilic Bacillus Strains, Bacillus wakoensis JCM 9140T, Bacillus akibai JCM 9157T, and Bacillus hemicellulosilyticus JCM 9152T.</title>
        <authorList>
            <person name="Yuki M."/>
            <person name="Oshima K."/>
            <person name="Suda W."/>
            <person name="Oshida Y."/>
            <person name="Kitamura K."/>
            <person name="Iida T."/>
            <person name="Hattori M."/>
            <person name="Ohkuma M."/>
        </authorList>
    </citation>
    <scope>NUCLEOTIDE SEQUENCE [LARGE SCALE GENOMIC DNA]</scope>
    <source>
        <strain evidence="2">JCM 9140</strain>
    </source>
</reference>
<comment type="caution">
    <text evidence="2">The sequence shown here is derived from an EMBL/GenBank/DDBJ whole genome shotgun (WGS) entry which is preliminary data.</text>
</comment>
<feature type="transmembrane region" description="Helical" evidence="1">
    <location>
        <begin position="67"/>
        <end position="88"/>
    </location>
</feature>
<keyword evidence="1" id="KW-0812">Transmembrane</keyword>
<proteinExistence type="predicted"/>
<feature type="transmembrane region" description="Helical" evidence="1">
    <location>
        <begin position="137"/>
        <end position="154"/>
    </location>
</feature>
<evidence type="ECO:0000313" key="3">
    <source>
        <dbReference type="Proteomes" id="UP000018890"/>
    </source>
</evidence>
<dbReference type="Proteomes" id="UP000018890">
    <property type="component" value="Unassembled WGS sequence"/>
</dbReference>
<protein>
    <submittedName>
        <fullName evidence="2">Uncharacterized protein</fullName>
    </submittedName>
</protein>
<accession>W4QA23</accession>
<gene>
    <name evidence="2" type="ORF">JCM9140_4457</name>
</gene>